<feature type="compositionally biased region" description="Basic and acidic residues" evidence="1">
    <location>
        <begin position="335"/>
        <end position="350"/>
    </location>
</feature>
<keyword evidence="4" id="KW-1185">Reference proteome</keyword>
<feature type="transmembrane region" description="Helical" evidence="2">
    <location>
        <begin position="235"/>
        <end position="256"/>
    </location>
</feature>
<proteinExistence type="predicted"/>
<organism evidence="3 4">
    <name type="scientific">Kibdelosporangium aridum</name>
    <dbReference type="NCBI Taxonomy" id="2030"/>
    <lineage>
        <taxon>Bacteria</taxon>
        <taxon>Bacillati</taxon>
        <taxon>Actinomycetota</taxon>
        <taxon>Actinomycetes</taxon>
        <taxon>Pseudonocardiales</taxon>
        <taxon>Pseudonocardiaceae</taxon>
        <taxon>Kibdelosporangium</taxon>
    </lineage>
</organism>
<feature type="region of interest" description="Disordered" evidence="1">
    <location>
        <begin position="335"/>
        <end position="360"/>
    </location>
</feature>
<feature type="compositionally biased region" description="Low complexity" evidence="1">
    <location>
        <begin position="389"/>
        <end position="409"/>
    </location>
</feature>
<keyword evidence="2" id="KW-0472">Membrane</keyword>
<evidence type="ECO:0000256" key="2">
    <source>
        <dbReference type="SAM" id="Phobius"/>
    </source>
</evidence>
<sequence>MSDTATAVRVYLARVRTSLADLPASEVEEILEDVRPHLAELESELGPGARVEAMIERLGTPESYAAELRAAGGYPPASEPGEAKKTRAKQGLARPRIALWGLVLSAVAAGLVAFLAGVSLDPDMLLGLGWPAPVFVISLVLLLRDGVGSVMALPEMKWLSTTVARAREKDDTGKAIRWLGSLKPAWWLLCALALVAFGLLLMARHRQAVLLMPFLIAAGVAAVWAGQRVGGDRRLLWVVAPVSTFVIGGLLGGFGATVDLIGNRTPYQNATSYYPSTDEYGNQQLRYGGNQVENIYAFDAEGKPLTDVYLYDEQGRPISLTRYGCKAATGYREKIGEDNRFPRPQIDRSSEPFIDSQGNQAGYRSVCRENTEVPFSAAIPRATPPSSTPAPTTSVPPSSSPSAPSSTPTSPTPTK</sequence>
<dbReference type="Proteomes" id="UP000192674">
    <property type="component" value="Unassembled WGS sequence"/>
</dbReference>
<feature type="transmembrane region" description="Helical" evidence="2">
    <location>
        <begin position="124"/>
        <end position="143"/>
    </location>
</feature>
<feature type="transmembrane region" description="Helical" evidence="2">
    <location>
        <begin position="97"/>
        <end position="118"/>
    </location>
</feature>
<keyword evidence="2" id="KW-1133">Transmembrane helix</keyword>
<dbReference type="Pfam" id="PF22564">
    <property type="entry name" value="HAAS"/>
    <property type="match status" value="1"/>
</dbReference>
<keyword evidence="2" id="KW-0812">Transmembrane</keyword>
<feature type="transmembrane region" description="Helical" evidence="2">
    <location>
        <begin position="208"/>
        <end position="226"/>
    </location>
</feature>
<name>A0A1W2FSQ0_KIBAR</name>
<feature type="region of interest" description="Disordered" evidence="1">
    <location>
        <begin position="374"/>
        <end position="415"/>
    </location>
</feature>
<dbReference type="EMBL" id="FWXV01000011">
    <property type="protein sequence ID" value="SMD24930.1"/>
    <property type="molecule type" value="Genomic_DNA"/>
</dbReference>
<evidence type="ECO:0000313" key="4">
    <source>
        <dbReference type="Proteomes" id="UP000192674"/>
    </source>
</evidence>
<protein>
    <submittedName>
        <fullName evidence="3">Uncharacterized membrane protein</fullName>
    </submittedName>
</protein>
<reference evidence="3 4" key="1">
    <citation type="submission" date="2017-04" db="EMBL/GenBank/DDBJ databases">
        <authorList>
            <person name="Afonso C.L."/>
            <person name="Miller P.J."/>
            <person name="Scott M.A."/>
            <person name="Spackman E."/>
            <person name="Goraichik I."/>
            <person name="Dimitrov K.M."/>
            <person name="Suarez D.L."/>
            <person name="Swayne D.E."/>
        </authorList>
    </citation>
    <scope>NUCLEOTIDE SEQUENCE [LARGE SCALE GENOMIC DNA]</scope>
    <source>
        <strain evidence="3 4">DSM 43828</strain>
    </source>
</reference>
<gene>
    <name evidence="3" type="ORF">SAMN05661093_08803</name>
</gene>
<feature type="transmembrane region" description="Helical" evidence="2">
    <location>
        <begin position="184"/>
        <end position="202"/>
    </location>
</feature>
<accession>A0A1W2FSQ0</accession>
<dbReference type="OrthoDB" id="5185521at2"/>
<dbReference type="RefSeq" id="WP_084433188.1">
    <property type="nucleotide sequence ID" value="NZ_FWXV01000011.1"/>
</dbReference>
<dbReference type="AlphaFoldDB" id="A0A1W2FSQ0"/>
<evidence type="ECO:0000313" key="3">
    <source>
        <dbReference type="EMBL" id="SMD24930.1"/>
    </source>
</evidence>
<evidence type="ECO:0000256" key="1">
    <source>
        <dbReference type="SAM" id="MobiDB-lite"/>
    </source>
</evidence>